<dbReference type="HOGENOM" id="CLU_3181981_0_0_9"/>
<dbReference type="Proteomes" id="UP000005396">
    <property type="component" value="Unassembled WGS sequence"/>
</dbReference>
<sequence>MPYIAGFGVYSVFATPIIIDMTVFIVVDGMMLTEFRRMDVLKFTGR</sequence>
<reference evidence="2 3" key="1">
    <citation type="submission" date="2007-08" db="EMBL/GenBank/DDBJ databases">
        <authorList>
            <person name="Fulton L."/>
            <person name="Clifton S."/>
            <person name="Fulton B."/>
            <person name="Xu J."/>
            <person name="Minx P."/>
            <person name="Pepin K.H."/>
            <person name="Johnson M."/>
            <person name="Thiruvilangam P."/>
            <person name="Bhonagiri V."/>
            <person name="Nash W.E."/>
            <person name="Mardis E.R."/>
            <person name="Wilson R.K."/>
        </authorList>
    </citation>
    <scope>NUCLEOTIDE SEQUENCE [LARGE SCALE GENOMIC DNA]</scope>
    <source>
        <strain evidence="3">ATCC BAA-613 / DSM 15670 / CCUG 46953 / JCM 12243 / WAL 16351</strain>
    </source>
</reference>
<dbReference type="AlphaFoldDB" id="A8RN51"/>
<protein>
    <submittedName>
        <fullName evidence="2">Uncharacterized protein</fullName>
    </submittedName>
</protein>
<accession>A8RN51</accession>
<dbReference type="PaxDb" id="411902-CLOBOL_02100"/>
<evidence type="ECO:0000313" key="3">
    <source>
        <dbReference type="Proteomes" id="UP000005396"/>
    </source>
</evidence>
<comment type="caution">
    <text evidence="2">The sequence shown here is derived from an EMBL/GenBank/DDBJ whole genome shotgun (WGS) entry which is preliminary data.</text>
</comment>
<keyword evidence="1" id="KW-1133">Transmembrane helix</keyword>
<organism evidence="2 3">
    <name type="scientific">Enterocloster bolteae (strain ATCC BAA-613 / DSM 15670 / CCUG 46953 / JCM 12243 / WAL 16351)</name>
    <name type="common">Clostridium bolteae</name>
    <dbReference type="NCBI Taxonomy" id="411902"/>
    <lineage>
        <taxon>Bacteria</taxon>
        <taxon>Bacillati</taxon>
        <taxon>Bacillota</taxon>
        <taxon>Clostridia</taxon>
        <taxon>Lachnospirales</taxon>
        <taxon>Lachnospiraceae</taxon>
        <taxon>Enterocloster</taxon>
    </lineage>
</organism>
<keyword evidence="1" id="KW-0812">Transmembrane</keyword>
<feature type="transmembrane region" description="Helical" evidence="1">
    <location>
        <begin position="6"/>
        <end position="27"/>
    </location>
</feature>
<keyword evidence="1" id="KW-0472">Membrane</keyword>
<gene>
    <name evidence="2" type="ORF">CLOBOL_02100</name>
</gene>
<evidence type="ECO:0000313" key="2">
    <source>
        <dbReference type="EMBL" id="EDP17523.1"/>
    </source>
</evidence>
<name>A8RN51_ENTBW</name>
<dbReference type="EMBL" id="ABCC02000022">
    <property type="protein sequence ID" value="EDP17523.1"/>
    <property type="molecule type" value="Genomic_DNA"/>
</dbReference>
<proteinExistence type="predicted"/>
<reference evidence="2 3" key="2">
    <citation type="submission" date="2007-09" db="EMBL/GenBank/DDBJ databases">
        <title>Draft genome sequence of Clostridium bolteae (ATCC BAA-613).</title>
        <authorList>
            <person name="Sudarsanam P."/>
            <person name="Ley R."/>
            <person name="Guruge J."/>
            <person name="Turnbaugh P.J."/>
            <person name="Mahowald M."/>
            <person name="Liep D."/>
            <person name="Gordon J."/>
        </authorList>
    </citation>
    <scope>NUCLEOTIDE SEQUENCE [LARGE SCALE GENOMIC DNA]</scope>
    <source>
        <strain evidence="3">ATCC BAA-613 / DSM 15670 / CCUG 46953 / JCM 12243 / WAL 16351</strain>
    </source>
</reference>
<evidence type="ECO:0000256" key="1">
    <source>
        <dbReference type="SAM" id="Phobius"/>
    </source>
</evidence>